<gene>
    <name evidence="3" type="ORF">HOLleu_24470</name>
</gene>
<dbReference type="Gene3D" id="3.90.215.10">
    <property type="entry name" value="Gamma Fibrinogen, chain A, domain 1"/>
    <property type="match status" value="1"/>
</dbReference>
<sequence>MFSRKANTPSVRRNHLCTVCPLILVGVLCSTLVEGCTFVNTDCTIRCVCRNDQISCNTNYKCSPYAECREDDGIRGCYCKEGYKSNGASCTPVTPATPIYTDCYEAQMAGNTVDGVYTVSPPDWPGVPFPVFCDMTTDGGGWTVFQRRVDGVSNFYRDWTAYKNGFGSTNNGSDYWLGNEQLHYLTKAKTYRLRVDITKSDGSTLYAEYASFSISSEDLKYKLKISTLTAGNAGDGLYAYDNGGYFTTYDRDNDGCSYRNCAEGVGGAGWYTNSWCYECSAGGPACSYYGTNSCRNWCSYFNLNGIYNGENGQNIYWSSTCNLKYVNMKIRPS</sequence>
<reference evidence="3" key="1">
    <citation type="submission" date="2021-10" db="EMBL/GenBank/DDBJ databases">
        <title>Tropical sea cucumber genome reveals ecological adaptation and Cuvierian tubules defense mechanism.</title>
        <authorList>
            <person name="Chen T."/>
        </authorList>
    </citation>
    <scope>NUCLEOTIDE SEQUENCE</scope>
    <source>
        <strain evidence="3">Nanhai2018</strain>
        <tissue evidence="3">Muscle</tissue>
    </source>
</reference>
<dbReference type="InterPro" id="IPR014716">
    <property type="entry name" value="Fibrinogen_a/b/g_C_1"/>
</dbReference>
<feature type="signal peptide" evidence="1">
    <location>
        <begin position="1"/>
        <end position="35"/>
    </location>
</feature>
<evidence type="ECO:0000313" key="4">
    <source>
        <dbReference type="Proteomes" id="UP001152320"/>
    </source>
</evidence>
<name>A0A9Q1BWC6_HOLLE</name>
<dbReference type="PANTHER" id="PTHR19143:SF459">
    <property type="entry name" value="FIBRINOGEN C-TERMINAL DOMAIN-CONTAINING PROTEIN"/>
    <property type="match status" value="1"/>
</dbReference>
<dbReference type="GO" id="GO:0005615">
    <property type="term" value="C:extracellular space"/>
    <property type="evidence" value="ECO:0007669"/>
    <property type="project" value="TreeGrafter"/>
</dbReference>
<dbReference type="Pfam" id="PF12714">
    <property type="entry name" value="TILa"/>
    <property type="match status" value="1"/>
</dbReference>
<dbReference type="AlphaFoldDB" id="A0A9Q1BWC6"/>
<evidence type="ECO:0000259" key="2">
    <source>
        <dbReference type="PROSITE" id="PS51406"/>
    </source>
</evidence>
<protein>
    <submittedName>
        <fullName evidence="3">Ryncolin-4</fullName>
    </submittedName>
</protein>
<dbReference type="PROSITE" id="PS51406">
    <property type="entry name" value="FIBRINOGEN_C_2"/>
    <property type="match status" value="1"/>
</dbReference>
<feature type="chain" id="PRO_5040216210" evidence="1">
    <location>
        <begin position="36"/>
        <end position="333"/>
    </location>
</feature>
<evidence type="ECO:0000313" key="3">
    <source>
        <dbReference type="EMBL" id="KAJ8034052.1"/>
    </source>
</evidence>
<dbReference type="NCBIfam" id="NF040941">
    <property type="entry name" value="GGGWT_bact"/>
    <property type="match status" value="1"/>
</dbReference>
<feature type="domain" description="Fibrinogen C-terminal" evidence="2">
    <location>
        <begin position="94"/>
        <end position="333"/>
    </location>
</feature>
<dbReference type="SMART" id="SM00186">
    <property type="entry name" value="FBG"/>
    <property type="match status" value="1"/>
</dbReference>
<dbReference type="SUPFAM" id="SSF56496">
    <property type="entry name" value="Fibrinogen C-terminal domain-like"/>
    <property type="match status" value="1"/>
</dbReference>
<dbReference type="InterPro" id="IPR050373">
    <property type="entry name" value="Fibrinogen_C-term_domain"/>
</dbReference>
<dbReference type="InterPro" id="IPR002181">
    <property type="entry name" value="Fibrinogen_a/b/g_C_dom"/>
</dbReference>
<dbReference type="InterPro" id="IPR036056">
    <property type="entry name" value="Fibrinogen-like_C"/>
</dbReference>
<evidence type="ECO:0000256" key="1">
    <source>
        <dbReference type="SAM" id="SignalP"/>
    </source>
</evidence>
<comment type="caution">
    <text evidence="3">The sequence shown here is derived from an EMBL/GenBank/DDBJ whole genome shotgun (WGS) entry which is preliminary data.</text>
</comment>
<accession>A0A9Q1BWC6</accession>
<dbReference type="EMBL" id="JAIZAY010000011">
    <property type="protein sequence ID" value="KAJ8034052.1"/>
    <property type="molecule type" value="Genomic_DNA"/>
</dbReference>
<dbReference type="Proteomes" id="UP001152320">
    <property type="component" value="Chromosome 11"/>
</dbReference>
<keyword evidence="1" id="KW-0732">Signal</keyword>
<keyword evidence="4" id="KW-1185">Reference proteome</keyword>
<dbReference type="InterPro" id="IPR025615">
    <property type="entry name" value="TILa_dom"/>
</dbReference>
<organism evidence="3 4">
    <name type="scientific">Holothuria leucospilota</name>
    <name type="common">Black long sea cucumber</name>
    <name type="synonym">Mertensiothuria leucospilota</name>
    <dbReference type="NCBI Taxonomy" id="206669"/>
    <lineage>
        <taxon>Eukaryota</taxon>
        <taxon>Metazoa</taxon>
        <taxon>Echinodermata</taxon>
        <taxon>Eleutherozoa</taxon>
        <taxon>Echinozoa</taxon>
        <taxon>Holothuroidea</taxon>
        <taxon>Aspidochirotacea</taxon>
        <taxon>Aspidochirotida</taxon>
        <taxon>Holothuriidae</taxon>
        <taxon>Holothuria</taxon>
    </lineage>
</organism>
<dbReference type="PANTHER" id="PTHR19143">
    <property type="entry name" value="FIBRINOGEN/TENASCIN/ANGIOPOEITIN"/>
    <property type="match status" value="1"/>
</dbReference>
<dbReference type="CDD" id="cd00087">
    <property type="entry name" value="FReD"/>
    <property type="match status" value="1"/>
</dbReference>
<dbReference type="Pfam" id="PF00147">
    <property type="entry name" value="Fibrinogen_C"/>
    <property type="match status" value="1"/>
</dbReference>
<proteinExistence type="predicted"/>